<dbReference type="Gene3D" id="3.30.70.330">
    <property type="match status" value="1"/>
</dbReference>
<dbReference type="GO" id="GO:0005654">
    <property type="term" value="C:nucleoplasm"/>
    <property type="evidence" value="ECO:0007669"/>
    <property type="project" value="TreeGrafter"/>
</dbReference>
<keyword evidence="3" id="KW-0507">mRNA processing</keyword>
<evidence type="ECO:0000256" key="2">
    <source>
        <dbReference type="ARBA" id="ARBA00015189"/>
    </source>
</evidence>
<dbReference type="GO" id="GO:0005681">
    <property type="term" value="C:spliceosomal complex"/>
    <property type="evidence" value="ECO:0007669"/>
    <property type="project" value="UniProtKB-KW"/>
</dbReference>
<evidence type="ECO:0000313" key="8">
    <source>
        <dbReference type="EMBL" id="CAG5120225.1"/>
    </source>
</evidence>
<dbReference type="EMBL" id="CAJHNH020000859">
    <property type="protein sequence ID" value="CAG5120225.1"/>
    <property type="molecule type" value="Genomic_DNA"/>
</dbReference>
<keyword evidence="5" id="KW-0694">RNA-binding</keyword>
<comment type="function">
    <text evidence="7">As a component of the minor spliceosome, involved in the splicing of U12-type introns in pre-mRNAs.</text>
</comment>
<evidence type="ECO:0000256" key="3">
    <source>
        <dbReference type="ARBA" id="ARBA00022664"/>
    </source>
</evidence>
<dbReference type="CDD" id="cd12442">
    <property type="entry name" value="RRM_RBM48"/>
    <property type="match status" value="1"/>
</dbReference>
<evidence type="ECO:0000256" key="5">
    <source>
        <dbReference type="ARBA" id="ARBA00022884"/>
    </source>
</evidence>
<dbReference type="OrthoDB" id="78358at2759"/>
<dbReference type="InterPro" id="IPR034264">
    <property type="entry name" value="RBM48_RRM"/>
</dbReference>
<dbReference type="InterPro" id="IPR039599">
    <property type="entry name" value="RBM48"/>
</dbReference>
<evidence type="ECO:0000256" key="4">
    <source>
        <dbReference type="ARBA" id="ARBA00022728"/>
    </source>
</evidence>
<dbReference type="InterPro" id="IPR035979">
    <property type="entry name" value="RBD_domain_sf"/>
</dbReference>
<dbReference type="GO" id="GO:0003723">
    <property type="term" value="F:RNA binding"/>
    <property type="evidence" value="ECO:0007669"/>
    <property type="project" value="UniProtKB-KW"/>
</dbReference>
<dbReference type="Proteomes" id="UP000678393">
    <property type="component" value="Unassembled WGS sequence"/>
</dbReference>
<dbReference type="GO" id="GO:0008380">
    <property type="term" value="P:RNA splicing"/>
    <property type="evidence" value="ECO:0007669"/>
    <property type="project" value="UniProtKB-KW"/>
</dbReference>
<dbReference type="AlphaFoldDB" id="A0A8S3YX47"/>
<proteinExistence type="inferred from homology"/>
<comment type="similarity">
    <text evidence="1">Belongs to the RBM48 family.</text>
</comment>
<dbReference type="PANTHER" id="PTHR20957:SF0">
    <property type="entry name" value="RNA-BINDING PROTEIN 48"/>
    <property type="match status" value="1"/>
</dbReference>
<evidence type="ECO:0000256" key="6">
    <source>
        <dbReference type="ARBA" id="ARBA00023187"/>
    </source>
</evidence>
<evidence type="ECO:0000313" key="9">
    <source>
        <dbReference type="Proteomes" id="UP000678393"/>
    </source>
</evidence>
<dbReference type="GO" id="GO:0006397">
    <property type="term" value="P:mRNA processing"/>
    <property type="evidence" value="ECO:0007669"/>
    <property type="project" value="UniProtKB-KW"/>
</dbReference>
<dbReference type="FunFam" id="3.30.70.330:FF:000424">
    <property type="entry name" value="RNA-binding protein 48 isoform X4"/>
    <property type="match status" value="1"/>
</dbReference>
<accession>A0A8S3YX47</accession>
<name>A0A8S3YX47_9EUPU</name>
<sequence length="430" mass="48043">MASQIPTHHVKQNVCATRPPYRDGRQPKAVKVYTVNNESSYILIQGVPSVGATQELHKLCSNFGLVDKFNALDDYPSEDKYSEVYLVRYKKIQSARFAKRKLDDHSFFGGALHVCYAPEYESVAETREKLQERQRVVAAKIRQHESINAYKLHYLFNLAANAGRPPPLAAETQVSQWPTNVSLKNTSHHMPTAQEPKQLEGQHLHLESSVVHSTPGKFDFVPETSAEISSPANTGYVTPHIQPTFELPLPPVSSLIPQPHKNMARTTYEFSRVRSAHATLPVGFDARVNPPLNQFLQLENRVGTEVNKQASSESPSNTTVSNSGIVIKNYQPAKVPPRFVPRQALAASGERAKGETLTRKKTDKLDQDIRRNAFCLGETQGPAVVPQRKRPLPTAAQLSVNETIMEIRNKISRVITQNVKKQEDPARPNL</sequence>
<organism evidence="8 9">
    <name type="scientific">Candidula unifasciata</name>
    <dbReference type="NCBI Taxonomy" id="100452"/>
    <lineage>
        <taxon>Eukaryota</taxon>
        <taxon>Metazoa</taxon>
        <taxon>Spiralia</taxon>
        <taxon>Lophotrochozoa</taxon>
        <taxon>Mollusca</taxon>
        <taxon>Gastropoda</taxon>
        <taxon>Heterobranchia</taxon>
        <taxon>Euthyneura</taxon>
        <taxon>Panpulmonata</taxon>
        <taxon>Eupulmonata</taxon>
        <taxon>Stylommatophora</taxon>
        <taxon>Helicina</taxon>
        <taxon>Helicoidea</taxon>
        <taxon>Geomitridae</taxon>
        <taxon>Candidula</taxon>
    </lineage>
</organism>
<comment type="caution">
    <text evidence="8">The sequence shown here is derived from an EMBL/GenBank/DDBJ whole genome shotgun (WGS) entry which is preliminary data.</text>
</comment>
<reference evidence="8" key="1">
    <citation type="submission" date="2021-04" db="EMBL/GenBank/DDBJ databases">
        <authorList>
            <consortium name="Molecular Ecology Group"/>
        </authorList>
    </citation>
    <scope>NUCLEOTIDE SEQUENCE</scope>
</reference>
<protein>
    <recommendedName>
        <fullName evidence="2">RNA-binding protein 48</fullName>
    </recommendedName>
</protein>
<dbReference type="PANTHER" id="PTHR20957">
    <property type="entry name" value="RNA-BINDING PROTEIN 48"/>
    <property type="match status" value="1"/>
</dbReference>
<dbReference type="SUPFAM" id="SSF54928">
    <property type="entry name" value="RNA-binding domain, RBD"/>
    <property type="match status" value="1"/>
</dbReference>
<evidence type="ECO:0000256" key="1">
    <source>
        <dbReference type="ARBA" id="ARBA00006938"/>
    </source>
</evidence>
<gene>
    <name evidence="8" type="ORF">CUNI_LOCUS5783</name>
</gene>
<keyword evidence="6" id="KW-0508">mRNA splicing</keyword>
<keyword evidence="9" id="KW-1185">Reference proteome</keyword>
<evidence type="ECO:0000256" key="7">
    <source>
        <dbReference type="ARBA" id="ARBA00035004"/>
    </source>
</evidence>
<keyword evidence="4" id="KW-0747">Spliceosome</keyword>
<dbReference type="InterPro" id="IPR012677">
    <property type="entry name" value="Nucleotide-bd_a/b_plait_sf"/>
</dbReference>